<name>A0A5A7PTB8_STRAF</name>
<feature type="region of interest" description="Disordered" evidence="1">
    <location>
        <begin position="166"/>
        <end position="193"/>
    </location>
</feature>
<accession>A0A5A7PTB8</accession>
<evidence type="ECO:0000256" key="1">
    <source>
        <dbReference type="SAM" id="MobiDB-lite"/>
    </source>
</evidence>
<comment type="caution">
    <text evidence="2">The sequence shown here is derived from an EMBL/GenBank/DDBJ whole genome shotgun (WGS) entry which is preliminary data.</text>
</comment>
<dbReference type="EMBL" id="BKCP01005072">
    <property type="protein sequence ID" value="GER36103.1"/>
    <property type="molecule type" value="Genomic_DNA"/>
</dbReference>
<reference evidence="3" key="1">
    <citation type="journal article" date="2019" name="Curr. Biol.">
        <title>Genome Sequence of Striga asiatica Provides Insight into the Evolution of Plant Parasitism.</title>
        <authorList>
            <person name="Yoshida S."/>
            <person name="Kim S."/>
            <person name="Wafula E.K."/>
            <person name="Tanskanen J."/>
            <person name="Kim Y.M."/>
            <person name="Honaas L."/>
            <person name="Yang Z."/>
            <person name="Spallek T."/>
            <person name="Conn C.E."/>
            <person name="Ichihashi Y."/>
            <person name="Cheong K."/>
            <person name="Cui S."/>
            <person name="Der J.P."/>
            <person name="Gundlach H."/>
            <person name="Jiao Y."/>
            <person name="Hori C."/>
            <person name="Ishida J.K."/>
            <person name="Kasahara H."/>
            <person name="Kiba T."/>
            <person name="Kim M.S."/>
            <person name="Koo N."/>
            <person name="Laohavisit A."/>
            <person name="Lee Y.H."/>
            <person name="Lumba S."/>
            <person name="McCourt P."/>
            <person name="Mortimer J.C."/>
            <person name="Mutuku J.M."/>
            <person name="Nomura T."/>
            <person name="Sasaki-Sekimoto Y."/>
            <person name="Seto Y."/>
            <person name="Wang Y."/>
            <person name="Wakatake T."/>
            <person name="Sakakibara H."/>
            <person name="Demura T."/>
            <person name="Yamaguchi S."/>
            <person name="Yoneyama K."/>
            <person name="Manabe R.I."/>
            <person name="Nelson D.C."/>
            <person name="Schulman A.H."/>
            <person name="Timko M.P."/>
            <person name="dePamphilis C.W."/>
            <person name="Choi D."/>
            <person name="Shirasu K."/>
        </authorList>
    </citation>
    <scope>NUCLEOTIDE SEQUENCE [LARGE SCALE GENOMIC DNA]</scope>
    <source>
        <strain evidence="3">cv. UVA1</strain>
    </source>
</reference>
<organism evidence="2 3">
    <name type="scientific">Striga asiatica</name>
    <name type="common">Asiatic witchweed</name>
    <name type="synonym">Buchnera asiatica</name>
    <dbReference type="NCBI Taxonomy" id="4170"/>
    <lineage>
        <taxon>Eukaryota</taxon>
        <taxon>Viridiplantae</taxon>
        <taxon>Streptophyta</taxon>
        <taxon>Embryophyta</taxon>
        <taxon>Tracheophyta</taxon>
        <taxon>Spermatophyta</taxon>
        <taxon>Magnoliopsida</taxon>
        <taxon>eudicotyledons</taxon>
        <taxon>Gunneridae</taxon>
        <taxon>Pentapetalae</taxon>
        <taxon>asterids</taxon>
        <taxon>lamiids</taxon>
        <taxon>Lamiales</taxon>
        <taxon>Orobanchaceae</taxon>
        <taxon>Buchnereae</taxon>
        <taxon>Striga</taxon>
    </lineage>
</organism>
<evidence type="ECO:0000313" key="3">
    <source>
        <dbReference type="Proteomes" id="UP000325081"/>
    </source>
</evidence>
<dbReference type="GO" id="GO:0016787">
    <property type="term" value="F:hydrolase activity"/>
    <property type="evidence" value="ECO:0007669"/>
    <property type="project" value="UniProtKB-KW"/>
</dbReference>
<gene>
    <name evidence="2" type="ORF">STAS_12431</name>
</gene>
<protein>
    <submittedName>
        <fullName evidence="2">Alpha/beta-Hydrolases superfamily protein</fullName>
    </submittedName>
</protein>
<dbReference type="Proteomes" id="UP000325081">
    <property type="component" value="Unassembled WGS sequence"/>
</dbReference>
<proteinExistence type="predicted"/>
<sequence length="300" mass="34124">MKILVTDEVLNNFLWLLQTDHKFFGQQIRETMTRCSLYTNEYGIEPTRKRGSELYIGRRKVTYCFTSNDVLALSHLHHLLPSLCKGQIKLTFIPPIAEPINTPHLLLSNSSITSSVIPASAKAFLPATTHSDPQIEREYRRTDAPECAEGRRSFLRLRCTGEFLDPNPKNPSAVSEDLQKSSQGSNAKHEFTRFRMPHRRGAHFARTVLRRRAAHLLRRDGSNDAAALLGCSMETPESFSQATDMHAAISHEQTADDAAIARIPPSPRTHKTKTHTHHHHHRYEIRRIFFRANAADASRF</sequence>
<keyword evidence="3" id="KW-1185">Reference proteome</keyword>
<evidence type="ECO:0000313" key="2">
    <source>
        <dbReference type="EMBL" id="GER36103.1"/>
    </source>
</evidence>
<keyword evidence="2" id="KW-0378">Hydrolase</keyword>
<dbReference type="AlphaFoldDB" id="A0A5A7PTB8"/>